<dbReference type="AlphaFoldDB" id="A0A9P6CMA7"/>
<sequence length="577" mass="63787">MGIHAPPSCAKELALLRFLTQTLTIDQPGALFLQTLVDDFQDDSFIYTILEYYPTTLSTPDIAIRFRMQGIHYINSAAYASVTDRSPVSFLVGSVIYNLQLLLAEISLGLLYLHEHGIVHQDIKPGTIIISNTGHITIGNFGAASRLPIRNLEIFHSCSSNLGAPYAPYGPIILQPEDLITFTPLYAAPELRHRNHAGLVIYDERVDWWAVGILVYELIAGVAPSHLSSGISGSAPEAGECAPLGAPSNALETTIHGEWYLPLKDFLDSLLAPDPTTRLSGHDVKNHPFFASIFGLWTGIAALKYPPFPKPSTFYADQGTPFGSNLEYTRSSRPQYVMDSRDIDSDESCSFGTLLVSSTEQCARVSPLSTDGKSVLYREQEKGQEPNGWHLTNGYEESDHGSEIQALPSTASIYFNPERGMLDNTLVSDVGGNAMDLPENAPFDSIQEHFLSRHFISQYSSDLELNGPFNPYGTSSILERIHQTALQDGPTGSYSPSERSSLTYGSLGSLTQLVSPEKITLSLLEAMDNRDRREKMHRQYSIREPHKVIGTKNRPVQPPQMLIKTIARRVLKGARFW</sequence>
<dbReference type="PANTHER" id="PTHR24356">
    <property type="entry name" value="SERINE/THREONINE-PROTEIN KINASE"/>
    <property type="match status" value="1"/>
</dbReference>
<dbReference type="GO" id="GO:0004674">
    <property type="term" value="F:protein serine/threonine kinase activity"/>
    <property type="evidence" value="ECO:0007669"/>
    <property type="project" value="UniProtKB-KW"/>
</dbReference>
<evidence type="ECO:0000313" key="10">
    <source>
        <dbReference type="EMBL" id="KAF9467125.1"/>
    </source>
</evidence>
<dbReference type="InterPro" id="IPR011009">
    <property type="entry name" value="Kinase-like_dom_sf"/>
</dbReference>
<dbReference type="Pfam" id="PF00069">
    <property type="entry name" value="Pkinase"/>
    <property type="match status" value="1"/>
</dbReference>
<keyword evidence="2" id="KW-0723">Serine/threonine-protein kinase</keyword>
<comment type="catalytic activity">
    <reaction evidence="8">
        <text>L-seryl-[protein] + ATP = O-phospho-L-seryl-[protein] + ADP + H(+)</text>
        <dbReference type="Rhea" id="RHEA:17989"/>
        <dbReference type="Rhea" id="RHEA-COMP:9863"/>
        <dbReference type="Rhea" id="RHEA-COMP:11604"/>
        <dbReference type="ChEBI" id="CHEBI:15378"/>
        <dbReference type="ChEBI" id="CHEBI:29999"/>
        <dbReference type="ChEBI" id="CHEBI:30616"/>
        <dbReference type="ChEBI" id="CHEBI:83421"/>
        <dbReference type="ChEBI" id="CHEBI:456216"/>
        <dbReference type="EC" id="2.7.11.1"/>
    </reaction>
</comment>
<dbReference type="EMBL" id="MU150238">
    <property type="protein sequence ID" value="KAF9467125.1"/>
    <property type="molecule type" value="Genomic_DNA"/>
</dbReference>
<dbReference type="PROSITE" id="PS50011">
    <property type="entry name" value="PROTEIN_KINASE_DOM"/>
    <property type="match status" value="1"/>
</dbReference>
<dbReference type="GO" id="GO:0005524">
    <property type="term" value="F:ATP binding"/>
    <property type="evidence" value="ECO:0007669"/>
    <property type="project" value="UniProtKB-KW"/>
</dbReference>
<dbReference type="Gene3D" id="1.10.510.10">
    <property type="entry name" value="Transferase(Phosphotransferase) domain 1"/>
    <property type="match status" value="1"/>
</dbReference>
<evidence type="ECO:0000256" key="6">
    <source>
        <dbReference type="ARBA" id="ARBA00022840"/>
    </source>
</evidence>
<dbReference type="SMART" id="SM00220">
    <property type="entry name" value="S_TKc"/>
    <property type="match status" value="1"/>
</dbReference>
<evidence type="ECO:0000313" key="11">
    <source>
        <dbReference type="Proteomes" id="UP000807353"/>
    </source>
</evidence>
<dbReference type="InterPro" id="IPR050236">
    <property type="entry name" value="Ser_Thr_kinase_AGC"/>
</dbReference>
<evidence type="ECO:0000256" key="2">
    <source>
        <dbReference type="ARBA" id="ARBA00022527"/>
    </source>
</evidence>
<evidence type="ECO:0000259" key="9">
    <source>
        <dbReference type="PROSITE" id="PS50011"/>
    </source>
</evidence>
<reference evidence="10" key="1">
    <citation type="submission" date="2020-11" db="EMBL/GenBank/DDBJ databases">
        <authorList>
            <consortium name="DOE Joint Genome Institute"/>
            <person name="Ahrendt S."/>
            <person name="Riley R."/>
            <person name="Andreopoulos W."/>
            <person name="Labutti K."/>
            <person name="Pangilinan J."/>
            <person name="Ruiz-Duenas F.J."/>
            <person name="Barrasa J.M."/>
            <person name="Sanchez-Garcia M."/>
            <person name="Camarero S."/>
            <person name="Miyauchi S."/>
            <person name="Serrano A."/>
            <person name="Linde D."/>
            <person name="Babiker R."/>
            <person name="Drula E."/>
            <person name="Ayuso-Fernandez I."/>
            <person name="Pacheco R."/>
            <person name="Padilla G."/>
            <person name="Ferreira P."/>
            <person name="Barriuso J."/>
            <person name="Kellner H."/>
            <person name="Castanera R."/>
            <person name="Alfaro M."/>
            <person name="Ramirez L."/>
            <person name="Pisabarro A.G."/>
            <person name="Kuo A."/>
            <person name="Tritt A."/>
            <person name="Lipzen A."/>
            <person name="He G."/>
            <person name="Yan M."/>
            <person name="Ng V."/>
            <person name="Cullen D."/>
            <person name="Martin F."/>
            <person name="Rosso M.-N."/>
            <person name="Henrissat B."/>
            <person name="Hibbett D."/>
            <person name="Martinez A.T."/>
            <person name="Grigoriev I.V."/>
        </authorList>
    </citation>
    <scope>NUCLEOTIDE SEQUENCE</scope>
    <source>
        <strain evidence="10">CBS 247.69</strain>
    </source>
</reference>
<keyword evidence="5 10" id="KW-0418">Kinase</keyword>
<protein>
    <recommendedName>
        <fullName evidence="1">non-specific serine/threonine protein kinase</fullName>
        <ecNumber evidence="1">2.7.11.1</ecNumber>
    </recommendedName>
</protein>
<evidence type="ECO:0000256" key="5">
    <source>
        <dbReference type="ARBA" id="ARBA00022777"/>
    </source>
</evidence>
<evidence type="ECO:0000256" key="7">
    <source>
        <dbReference type="ARBA" id="ARBA00047899"/>
    </source>
</evidence>
<comment type="catalytic activity">
    <reaction evidence="7">
        <text>L-threonyl-[protein] + ATP = O-phospho-L-threonyl-[protein] + ADP + H(+)</text>
        <dbReference type="Rhea" id="RHEA:46608"/>
        <dbReference type="Rhea" id="RHEA-COMP:11060"/>
        <dbReference type="Rhea" id="RHEA-COMP:11605"/>
        <dbReference type="ChEBI" id="CHEBI:15378"/>
        <dbReference type="ChEBI" id="CHEBI:30013"/>
        <dbReference type="ChEBI" id="CHEBI:30616"/>
        <dbReference type="ChEBI" id="CHEBI:61977"/>
        <dbReference type="ChEBI" id="CHEBI:456216"/>
        <dbReference type="EC" id="2.7.11.1"/>
    </reaction>
</comment>
<proteinExistence type="predicted"/>
<feature type="domain" description="Protein kinase" evidence="9">
    <location>
        <begin position="1"/>
        <end position="290"/>
    </location>
</feature>
<gene>
    <name evidence="10" type="ORF">BDZ94DRAFT_1318925</name>
</gene>
<keyword evidence="6" id="KW-0067">ATP-binding</keyword>
<evidence type="ECO:0000256" key="8">
    <source>
        <dbReference type="ARBA" id="ARBA00048679"/>
    </source>
</evidence>
<accession>A0A9P6CMA7</accession>
<dbReference type="EC" id="2.7.11.1" evidence="1"/>
<evidence type="ECO:0000256" key="1">
    <source>
        <dbReference type="ARBA" id="ARBA00012513"/>
    </source>
</evidence>
<dbReference type="InterPro" id="IPR000719">
    <property type="entry name" value="Prot_kinase_dom"/>
</dbReference>
<dbReference type="OrthoDB" id="10252171at2759"/>
<organism evidence="10 11">
    <name type="scientific">Collybia nuda</name>
    <dbReference type="NCBI Taxonomy" id="64659"/>
    <lineage>
        <taxon>Eukaryota</taxon>
        <taxon>Fungi</taxon>
        <taxon>Dikarya</taxon>
        <taxon>Basidiomycota</taxon>
        <taxon>Agaricomycotina</taxon>
        <taxon>Agaricomycetes</taxon>
        <taxon>Agaricomycetidae</taxon>
        <taxon>Agaricales</taxon>
        <taxon>Tricholomatineae</taxon>
        <taxon>Clitocybaceae</taxon>
        <taxon>Collybia</taxon>
    </lineage>
</organism>
<dbReference type="Proteomes" id="UP000807353">
    <property type="component" value="Unassembled WGS sequence"/>
</dbReference>
<keyword evidence="11" id="KW-1185">Reference proteome</keyword>
<dbReference type="PANTHER" id="PTHR24356:SF1">
    <property type="entry name" value="SERINE_THREONINE-PROTEIN KINASE GREATWALL"/>
    <property type="match status" value="1"/>
</dbReference>
<keyword evidence="3" id="KW-0808">Transferase</keyword>
<name>A0A9P6CMA7_9AGAR</name>
<keyword evidence="4" id="KW-0547">Nucleotide-binding</keyword>
<comment type="caution">
    <text evidence="10">The sequence shown here is derived from an EMBL/GenBank/DDBJ whole genome shotgun (WGS) entry which is preliminary data.</text>
</comment>
<evidence type="ECO:0000256" key="4">
    <source>
        <dbReference type="ARBA" id="ARBA00022741"/>
    </source>
</evidence>
<evidence type="ECO:0000256" key="3">
    <source>
        <dbReference type="ARBA" id="ARBA00022679"/>
    </source>
</evidence>
<dbReference type="SUPFAM" id="SSF56112">
    <property type="entry name" value="Protein kinase-like (PK-like)"/>
    <property type="match status" value="1"/>
</dbReference>